<protein>
    <submittedName>
        <fullName evidence="2">Uncharacterized protein</fullName>
    </submittedName>
</protein>
<dbReference type="AlphaFoldDB" id="A0A6A4TCV9"/>
<dbReference type="Proteomes" id="UP000438429">
    <property type="component" value="Unassembled WGS sequence"/>
</dbReference>
<accession>A0A6A4TCV9</accession>
<evidence type="ECO:0000313" key="2">
    <source>
        <dbReference type="EMBL" id="KAF0042719.1"/>
    </source>
</evidence>
<dbReference type="EMBL" id="VEVO01000004">
    <property type="protein sequence ID" value="KAF0042719.1"/>
    <property type="molecule type" value="Genomic_DNA"/>
</dbReference>
<proteinExistence type="predicted"/>
<gene>
    <name evidence="2" type="ORF">F2P81_004056</name>
</gene>
<organism evidence="2 3">
    <name type="scientific">Scophthalmus maximus</name>
    <name type="common">Turbot</name>
    <name type="synonym">Psetta maxima</name>
    <dbReference type="NCBI Taxonomy" id="52904"/>
    <lineage>
        <taxon>Eukaryota</taxon>
        <taxon>Metazoa</taxon>
        <taxon>Chordata</taxon>
        <taxon>Craniata</taxon>
        <taxon>Vertebrata</taxon>
        <taxon>Euteleostomi</taxon>
        <taxon>Actinopterygii</taxon>
        <taxon>Neopterygii</taxon>
        <taxon>Teleostei</taxon>
        <taxon>Neoteleostei</taxon>
        <taxon>Acanthomorphata</taxon>
        <taxon>Carangaria</taxon>
        <taxon>Pleuronectiformes</taxon>
        <taxon>Pleuronectoidei</taxon>
        <taxon>Scophthalmidae</taxon>
        <taxon>Scophthalmus</taxon>
    </lineage>
</organism>
<name>A0A6A4TCV9_SCOMX</name>
<feature type="compositionally biased region" description="Basic and acidic residues" evidence="1">
    <location>
        <begin position="37"/>
        <end position="62"/>
    </location>
</feature>
<evidence type="ECO:0000313" key="3">
    <source>
        <dbReference type="Proteomes" id="UP000438429"/>
    </source>
</evidence>
<feature type="region of interest" description="Disordered" evidence="1">
    <location>
        <begin position="16"/>
        <end position="62"/>
    </location>
</feature>
<comment type="caution">
    <text evidence="2">The sequence shown here is derived from an EMBL/GenBank/DDBJ whole genome shotgun (WGS) entry which is preliminary data.</text>
</comment>
<evidence type="ECO:0000256" key="1">
    <source>
        <dbReference type="SAM" id="MobiDB-lite"/>
    </source>
</evidence>
<sequence length="115" mass="13463">MIRAVGFRSLDHLHETFTVPNRGPPVDRLKAASQPPRRVEMKPQTESGLREREKRLTVRRERERAVGQGHVVRQHIRGLAVFSEARVEDYRRDRQLPPLIRVRVQQQLFPLSGRV</sequence>
<reference evidence="2 3" key="1">
    <citation type="submission" date="2019-06" db="EMBL/GenBank/DDBJ databases">
        <title>Draft genomes of female and male turbot (Scophthalmus maximus).</title>
        <authorList>
            <person name="Xu H."/>
            <person name="Xu X.-W."/>
            <person name="Shao C."/>
            <person name="Chen S."/>
        </authorList>
    </citation>
    <scope>NUCLEOTIDE SEQUENCE [LARGE SCALE GENOMIC DNA]</scope>
    <source>
        <strain evidence="2">Ysfricsl-2016a</strain>
        <tissue evidence="2">Blood</tissue>
    </source>
</reference>